<evidence type="ECO:0000313" key="2">
    <source>
        <dbReference type="Proteomes" id="UP000193922"/>
    </source>
</evidence>
<reference evidence="1 2" key="1">
    <citation type="submission" date="2016-07" db="EMBL/GenBank/DDBJ databases">
        <title>Pervasive Adenine N6-methylation of Active Genes in Fungi.</title>
        <authorList>
            <consortium name="DOE Joint Genome Institute"/>
            <person name="Mondo S.J."/>
            <person name="Dannebaum R.O."/>
            <person name="Kuo R.C."/>
            <person name="Labutti K."/>
            <person name="Haridas S."/>
            <person name="Kuo A."/>
            <person name="Salamov A."/>
            <person name="Ahrendt S.R."/>
            <person name="Lipzen A."/>
            <person name="Sullivan W."/>
            <person name="Andreopoulos W.B."/>
            <person name="Clum A."/>
            <person name="Lindquist E."/>
            <person name="Daum C."/>
            <person name="Ramamoorthy G.K."/>
            <person name="Gryganskyi A."/>
            <person name="Culley D."/>
            <person name="Magnuson J.K."/>
            <person name="James T.Y."/>
            <person name="O'Malley M.A."/>
            <person name="Stajich J.E."/>
            <person name="Spatafora J.W."/>
            <person name="Visel A."/>
            <person name="Grigoriev I.V."/>
        </authorList>
    </citation>
    <scope>NUCLEOTIDE SEQUENCE [LARGE SCALE GENOMIC DNA]</scope>
    <source>
        <strain evidence="1 2">ATCC 12442</strain>
    </source>
</reference>
<dbReference type="OrthoDB" id="5569468at2759"/>
<protein>
    <submittedName>
        <fullName evidence="1">Uncharacterized protein</fullName>
    </submittedName>
</protein>
<evidence type="ECO:0000313" key="1">
    <source>
        <dbReference type="EMBL" id="ORX74025.1"/>
    </source>
</evidence>
<keyword evidence="2" id="KW-1185">Reference proteome</keyword>
<gene>
    <name evidence="1" type="ORF">DL89DRAFT_264018</name>
</gene>
<organism evidence="1 2">
    <name type="scientific">Linderina pennispora</name>
    <dbReference type="NCBI Taxonomy" id="61395"/>
    <lineage>
        <taxon>Eukaryota</taxon>
        <taxon>Fungi</taxon>
        <taxon>Fungi incertae sedis</taxon>
        <taxon>Zoopagomycota</taxon>
        <taxon>Kickxellomycotina</taxon>
        <taxon>Kickxellomycetes</taxon>
        <taxon>Kickxellales</taxon>
        <taxon>Kickxellaceae</taxon>
        <taxon>Linderina</taxon>
    </lineage>
</organism>
<name>A0A1Y1WKX8_9FUNG</name>
<dbReference type="EMBL" id="MCFD01000001">
    <property type="protein sequence ID" value="ORX74025.1"/>
    <property type="molecule type" value="Genomic_DNA"/>
</dbReference>
<dbReference type="Proteomes" id="UP000193922">
    <property type="component" value="Unassembled WGS sequence"/>
</dbReference>
<accession>A0A1Y1WKX8</accession>
<dbReference type="GeneID" id="63802715"/>
<comment type="caution">
    <text evidence="1">The sequence shown here is derived from an EMBL/GenBank/DDBJ whole genome shotgun (WGS) entry which is preliminary data.</text>
</comment>
<proteinExistence type="predicted"/>
<dbReference type="AlphaFoldDB" id="A0A1Y1WKX8"/>
<dbReference type="RefSeq" id="XP_040747236.1">
    <property type="nucleotide sequence ID" value="XM_040886067.1"/>
</dbReference>
<sequence length="98" mass="11389">MLPTTRRAFLTSAARTLPRAAILSRSYTNTSVYTRSDTMSHEEHLKALMEEQKYLMDLLKTDDTSAPWTKDSVEMVSREVQEGFHEPKTWVPEEVFQH</sequence>